<gene>
    <name evidence="1" type="ORF">EFR84_11555</name>
</gene>
<organism evidence="1 2">
    <name type="scientific">Rhizobium chutanense</name>
    <dbReference type="NCBI Taxonomy" id="2035448"/>
    <lineage>
        <taxon>Bacteria</taxon>
        <taxon>Pseudomonadati</taxon>
        <taxon>Pseudomonadota</taxon>
        <taxon>Alphaproteobacteria</taxon>
        <taxon>Hyphomicrobiales</taxon>
        <taxon>Rhizobiaceae</taxon>
        <taxon>Rhizobium/Agrobacterium group</taxon>
        <taxon>Rhizobium</taxon>
    </lineage>
</organism>
<proteinExistence type="predicted"/>
<dbReference type="RefSeq" id="WP_126908998.1">
    <property type="nucleotide sequence ID" value="NZ_ML133755.1"/>
</dbReference>
<evidence type="ECO:0000313" key="2">
    <source>
        <dbReference type="Proteomes" id="UP000278081"/>
    </source>
</evidence>
<evidence type="ECO:0000313" key="1">
    <source>
        <dbReference type="EMBL" id="RUM06824.1"/>
    </source>
</evidence>
<accession>A0A3S0R1G2</accession>
<dbReference type="AlphaFoldDB" id="A0A3S0R1G2"/>
<dbReference type="EMBL" id="RJTJ01000008">
    <property type="protein sequence ID" value="RUM06824.1"/>
    <property type="molecule type" value="Genomic_DNA"/>
</dbReference>
<dbReference type="OrthoDB" id="8448936at2"/>
<sequence>MPYVMRNAEGEICGLCEQPQEGYADEFLANSDSAVVAFLNKPAGVTAVSARQFKLQLLAEGLLDEVDAWVGQQPREVQIAYEYSGTFVMDSPMMKEGFAAMGFTNGQVLEFFTAAAQL</sequence>
<dbReference type="Proteomes" id="UP000278081">
    <property type="component" value="Unassembled WGS sequence"/>
</dbReference>
<protein>
    <submittedName>
        <fullName evidence="1">Uncharacterized protein</fullName>
    </submittedName>
</protein>
<name>A0A3S0R1G2_9HYPH</name>
<comment type="caution">
    <text evidence="1">The sequence shown here is derived from an EMBL/GenBank/DDBJ whole genome shotgun (WGS) entry which is preliminary data.</text>
</comment>
<reference evidence="1 2" key="1">
    <citation type="submission" date="2018-11" db="EMBL/GenBank/DDBJ databases">
        <title>Rhizobium chutanense sp. nov., isolated from root nodules of Phaseolus vulgaris in China.</title>
        <authorList>
            <person name="Huo Y."/>
        </authorList>
    </citation>
    <scope>NUCLEOTIDE SEQUENCE [LARGE SCALE GENOMIC DNA]</scope>
    <source>
        <strain evidence="1 2">C16</strain>
    </source>
</reference>